<feature type="compositionally biased region" description="Basic and acidic residues" evidence="1">
    <location>
        <begin position="49"/>
        <end position="58"/>
    </location>
</feature>
<feature type="compositionally biased region" description="Acidic residues" evidence="1">
    <location>
        <begin position="19"/>
        <end position="35"/>
    </location>
</feature>
<evidence type="ECO:0000256" key="1">
    <source>
        <dbReference type="SAM" id="MobiDB-lite"/>
    </source>
</evidence>
<evidence type="ECO:0000313" key="2">
    <source>
        <dbReference type="EMBL" id="KAL2722289.1"/>
    </source>
</evidence>
<dbReference type="AlphaFoldDB" id="A0ABD2ANV7"/>
<name>A0ABD2ANV7_VESSQ</name>
<feature type="region of interest" description="Disordered" evidence="1">
    <location>
        <begin position="1"/>
        <end position="64"/>
    </location>
</feature>
<reference evidence="2 3" key="1">
    <citation type="journal article" date="2024" name="Ann. Entomol. Soc. Am.">
        <title>Genomic analyses of the southern and eastern yellowjacket wasps (Hymenoptera: Vespidae) reveal evolutionary signatures of social life.</title>
        <authorList>
            <person name="Catto M.A."/>
            <person name="Caine P.B."/>
            <person name="Orr S.E."/>
            <person name="Hunt B.G."/>
            <person name="Goodisman M.A.D."/>
        </authorList>
    </citation>
    <scope>NUCLEOTIDE SEQUENCE [LARGE SCALE GENOMIC DNA]</scope>
    <source>
        <strain evidence="2">233</strain>
        <tissue evidence="2">Head and thorax</tissue>
    </source>
</reference>
<feature type="compositionally biased region" description="Basic and acidic residues" evidence="1">
    <location>
        <begin position="7"/>
        <end position="18"/>
    </location>
</feature>
<dbReference type="Proteomes" id="UP001607302">
    <property type="component" value="Unassembled WGS sequence"/>
</dbReference>
<sequence>MDQNGLDLKKREEASKEKDEEEEEEKENKDEENEEKEGKEKKKRASIFAEKERMEKSSVSRNRRKPDVAVVDPAVYVNDDLPLPVLLQQASVEAAATATAAALPLLLLPLLSLPTLLPTPISLIHYPLLQIFLLCP</sequence>
<dbReference type="EMBL" id="JAUDFV010000141">
    <property type="protein sequence ID" value="KAL2722289.1"/>
    <property type="molecule type" value="Genomic_DNA"/>
</dbReference>
<comment type="caution">
    <text evidence="2">The sequence shown here is derived from an EMBL/GenBank/DDBJ whole genome shotgun (WGS) entry which is preliminary data.</text>
</comment>
<proteinExistence type="predicted"/>
<accession>A0ABD2ANV7</accession>
<organism evidence="2 3">
    <name type="scientific">Vespula squamosa</name>
    <name type="common">Southern yellow jacket</name>
    <name type="synonym">Wasp</name>
    <dbReference type="NCBI Taxonomy" id="30214"/>
    <lineage>
        <taxon>Eukaryota</taxon>
        <taxon>Metazoa</taxon>
        <taxon>Ecdysozoa</taxon>
        <taxon>Arthropoda</taxon>
        <taxon>Hexapoda</taxon>
        <taxon>Insecta</taxon>
        <taxon>Pterygota</taxon>
        <taxon>Neoptera</taxon>
        <taxon>Endopterygota</taxon>
        <taxon>Hymenoptera</taxon>
        <taxon>Apocrita</taxon>
        <taxon>Aculeata</taxon>
        <taxon>Vespoidea</taxon>
        <taxon>Vespidae</taxon>
        <taxon>Vespinae</taxon>
        <taxon>Vespula</taxon>
    </lineage>
</organism>
<keyword evidence="3" id="KW-1185">Reference proteome</keyword>
<gene>
    <name evidence="2" type="ORF">V1478_009152</name>
</gene>
<protein>
    <submittedName>
        <fullName evidence="2">Uncharacterized protein</fullName>
    </submittedName>
</protein>
<evidence type="ECO:0000313" key="3">
    <source>
        <dbReference type="Proteomes" id="UP001607302"/>
    </source>
</evidence>